<evidence type="ECO:0000256" key="2">
    <source>
        <dbReference type="ARBA" id="ARBA00004141"/>
    </source>
</evidence>
<evidence type="ECO:0000256" key="8">
    <source>
        <dbReference type="ARBA" id="ARBA00022786"/>
    </source>
</evidence>
<keyword evidence="8" id="KW-0833">Ubl conjugation pathway</keyword>
<sequence>MYALMTLITAGVEAGADAMAKTIGKARRRRAMDAAEPLTDNLPGAPREVSGRAVAGPAGPVTAPLSGRPCVWYSITVSERYWAWRPGPLGPTKVVRHSTTAELISGPLHVTGETAAVRVDARGAELELGEPAFAEFEDSPYGPLAARLAALLGAPPRPRHRDRTIGFLVEERVVAADEPLRVVGAARTELGDLVLGKSGLRPLIISRSVPVSGPGD</sequence>
<keyword evidence="4" id="KW-0808">Transferase</keyword>
<comment type="catalytic activity">
    <reaction evidence="1">
        <text>S-ubiquitinyl-[E2 ubiquitin-conjugating enzyme]-L-cysteine + [acceptor protein]-L-lysine = [E2 ubiquitin-conjugating enzyme]-L-cysteine + N(6)-ubiquitinyl-[acceptor protein]-L-lysine.</text>
        <dbReference type="EC" id="2.3.2.27"/>
    </reaction>
</comment>
<comment type="caution">
    <text evidence="13">The sequence shown here is derived from an EMBL/GenBank/DDBJ whole genome shotgun (WGS) entry which is preliminary data.</text>
</comment>
<evidence type="ECO:0000256" key="7">
    <source>
        <dbReference type="ARBA" id="ARBA00022771"/>
    </source>
</evidence>
<dbReference type="Proteomes" id="UP001500212">
    <property type="component" value="Unassembled WGS sequence"/>
</dbReference>
<name>A0ABP8TLJ7_9ACTN</name>
<feature type="domain" description="E3 Ubiquitin ligase MUL1-like" evidence="12">
    <location>
        <begin position="110"/>
        <end position="207"/>
    </location>
</feature>
<evidence type="ECO:0000256" key="3">
    <source>
        <dbReference type="ARBA" id="ARBA00012483"/>
    </source>
</evidence>
<protein>
    <recommendedName>
        <fullName evidence="3">RING-type E3 ubiquitin transferase</fullName>
        <ecNumber evidence="3">2.3.2.27</ecNumber>
    </recommendedName>
</protein>
<proteinExistence type="predicted"/>
<evidence type="ECO:0000256" key="10">
    <source>
        <dbReference type="ARBA" id="ARBA00022989"/>
    </source>
</evidence>
<evidence type="ECO:0000256" key="6">
    <source>
        <dbReference type="ARBA" id="ARBA00022723"/>
    </source>
</evidence>
<evidence type="ECO:0000313" key="13">
    <source>
        <dbReference type="EMBL" id="GAA4609488.1"/>
    </source>
</evidence>
<keyword evidence="5" id="KW-0812">Transmembrane</keyword>
<evidence type="ECO:0000256" key="4">
    <source>
        <dbReference type="ARBA" id="ARBA00022679"/>
    </source>
</evidence>
<evidence type="ECO:0000256" key="11">
    <source>
        <dbReference type="ARBA" id="ARBA00023136"/>
    </source>
</evidence>
<accession>A0ABP8TLJ7</accession>
<gene>
    <name evidence="13" type="ORF">GCM10023195_38310</name>
</gene>
<keyword evidence="6" id="KW-0479">Metal-binding</keyword>
<keyword evidence="9" id="KW-0862">Zinc</keyword>
<reference evidence="14" key="1">
    <citation type="journal article" date="2019" name="Int. J. Syst. Evol. Microbiol.">
        <title>The Global Catalogue of Microorganisms (GCM) 10K type strain sequencing project: providing services to taxonomists for standard genome sequencing and annotation.</title>
        <authorList>
            <consortium name="The Broad Institute Genomics Platform"/>
            <consortium name="The Broad Institute Genome Sequencing Center for Infectious Disease"/>
            <person name="Wu L."/>
            <person name="Ma J."/>
        </authorList>
    </citation>
    <scope>NUCLEOTIDE SEQUENCE [LARGE SCALE GENOMIC DNA]</scope>
    <source>
        <strain evidence="14">JCM 17938</strain>
    </source>
</reference>
<evidence type="ECO:0000313" key="14">
    <source>
        <dbReference type="Proteomes" id="UP001500212"/>
    </source>
</evidence>
<dbReference type="InterPro" id="IPR022170">
    <property type="entry name" value="MUL1-like"/>
</dbReference>
<organism evidence="13 14">
    <name type="scientific">Actinoallomurus liliacearum</name>
    <dbReference type="NCBI Taxonomy" id="1080073"/>
    <lineage>
        <taxon>Bacteria</taxon>
        <taxon>Bacillati</taxon>
        <taxon>Actinomycetota</taxon>
        <taxon>Actinomycetes</taxon>
        <taxon>Streptosporangiales</taxon>
        <taxon>Thermomonosporaceae</taxon>
        <taxon>Actinoallomurus</taxon>
    </lineage>
</organism>
<dbReference type="EC" id="2.3.2.27" evidence="3"/>
<keyword evidence="7" id="KW-0863">Zinc-finger</keyword>
<comment type="subcellular location">
    <subcellularLocation>
        <location evidence="2">Membrane</location>
        <topology evidence="2">Multi-pass membrane protein</topology>
    </subcellularLocation>
</comment>
<keyword evidence="10" id="KW-1133">Transmembrane helix</keyword>
<dbReference type="Pfam" id="PF12483">
    <property type="entry name" value="GIDE"/>
    <property type="match status" value="1"/>
</dbReference>
<keyword evidence="11" id="KW-0472">Membrane</keyword>
<evidence type="ECO:0000256" key="1">
    <source>
        <dbReference type="ARBA" id="ARBA00000900"/>
    </source>
</evidence>
<evidence type="ECO:0000256" key="9">
    <source>
        <dbReference type="ARBA" id="ARBA00022833"/>
    </source>
</evidence>
<dbReference type="EMBL" id="BAABHJ010000008">
    <property type="protein sequence ID" value="GAA4609488.1"/>
    <property type="molecule type" value="Genomic_DNA"/>
</dbReference>
<evidence type="ECO:0000256" key="5">
    <source>
        <dbReference type="ARBA" id="ARBA00022692"/>
    </source>
</evidence>
<keyword evidence="14" id="KW-1185">Reference proteome</keyword>
<evidence type="ECO:0000259" key="12">
    <source>
        <dbReference type="Pfam" id="PF12483"/>
    </source>
</evidence>